<protein>
    <recommendedName>
        <fullName evidence="9">Nuclear pore complex protein</fullName>
    </recommendedName>
</protein>
<comment type="subcellular location">
    <subcellularLocation>
        <location evidence="9">Nucleus</location>
        <location evidence="9">Nuclear pore complex</location>
    </subcellularLocation>
    <subcellularLocation>
        <location evidence="9">Nucleus membrane</location>
    </subcellularLocation>
</comment>
<evidence type="ECO:0000256" key="6">
    <source>
        <dbReference type="ARBA" id="ARBA00023132"/>
    </source>
</evidence>
<evidence type="ECO:0000256" key="9">
    <source>
        <dbReference type="RuleBase" id="RU365072"/>
    </source>
</evidence>
<dbReference type="GO" id="GO:0006606">
    <property type="term" value="P:protein import into nucleus"/>
    <property type="evidence" value="ECO:0007669"/>
    <property type="project" value="TreeGrafter"/>
</dbReference>
<dbReference type="GO" id="GO:0031080">
    <property type="term" value="C:nuclear pore outer ring"/>
    <property type="evidence" value="ECO:0007669"/>
    <property type="project" value="TreeGrafter"/>
</dbReference>
<evidence type="ECO:0000256" key="5">
    <source>
        <dbReference type="ARBA" id="ARBA00023010"/>
    </source>
</evidence>
<accession>A0A023EZ30</accession>
<comment type="function">
    <text evidence="9">Functions as a component of the nuclear pore complex (NPC).</text>
</comment>
<keyword evidence="6 9" id="KW-0906">Nuclear pore complex</keyword>
<keyword evidence="8 9" id="KW-0539">Nucleus</keyword>
<keyword evidence="4" id="KW-0653">Protein transport</keyword>
<dbReference type="EMBL" id="GBBI01004247">
    <property type="protein sequence ID" value="JAC14465.1"/>
    <property type="molecule type" value="mRNA"/>
</dbReference>
<dbReference type="GO" id="GO:0006406">
    <property type="term" value="P:mRNA export from nucleus"/>
    <property type="evidence" value="ECO:0007669"/>
    <property type="project" value="TreeGrafter"/>
</dbReference>
<sequence length="967" mass="111287">QRGPIKMSSEEKLDSGLRILDSALNISTTSGVRWNKSKTRFSTGIQFGDTRTRYIQREKNLKICKSDLRNLSITIFPDEEISLLDDSVTVTESVPVSPFRVLDSLFSQFQSIYQTSGNTQLIFEAVSSFIELLTNTITSIWSGKDLTDKLGNNIQWLLDELNTWRLLLALYKDRTTLKNDVEPMETSRLVHHPTSEKEIVSDLYYNDRTVREAQLVVDWLETCCKHESKLLAQPSIVHFTDKTVAWENTLCQLNGGTVNFGSDSGSSDLVTTIDPDCIYREEGRRLHYLDTTNDSRLIKQIFREIRCGQLEHAQQLCVHCGQIWRAAVLEGWRLFHDPNYDNVYHAMGGRETKRAGNEREILPVEGNPNRDIWKMCAWNMCEDPHASADERAVMGALCGHLPSLLPLCTTWEDQLWAYTRVSVDIAVEQQIRQVSLKTYHPLDDNYWSNLRTMEKIVKEIARKDDQFKPNRTLQELLILDKCEELISACTSWLEDQKEALEPQFLRYLCHLVLVLRAVGRPGPAYLSDQVISAYVKVLMKKGDCDSVAYYSSLLPEVEQVDLYSKFMEEITDKNDRAECLTAAEKYNLNIPLITEKVVHNVRSKKKDTEVEGDLTLVREVTEVDKEKISALDWMVYYPHQRAESIWECNTLMRTFIAQGKLSAARLAFDRIPSDSLEMILQQFSENGVVDREALPPKVGAAIKEYLSFKAYLDAQEGFSRWFHEFHNTRPTPPNKYEGNDFTEKLAYEHRLNRYNDDCNRWKSTMLHETKTIKALLFNILTFPDGGWLVDEYKEDPARRDNLQRLRGLCIPQIFLLLHKVLHSMELYEEAIDLVSLLMDESTQFYKIFNRTQLNDITIKISESCDSILKTCLDPLGWEGGDPIDMVEDYDHEDNDDLDRNVHSPAHLNIDTTLEEVPGVGDESGAQEEEELITAWTKMAESSISKTYDIQRLKENSDNLDDSDDESL</sequence>
<dbReference type="Gene3D" id="1.20.190.50">
    <property type="match status" value="1"/>
</dbReference>
<dbReference type="Pfam" id="PF04121">
    <property type="entry name" value="Nup84_Nup100"/>
    <property type="match status" value="1"/>
</dbReference>
<comment type="subunit">
    <text evidence="9">Part of the nuclear pore complex (NPC).</text>
</comment>
<dbReference type="Gene3D" id="1.10.3450.20">
    <property type="match status" value="1"/>
</dbReference>
<evidence type="ECO:0000256" key="7">
    <source>
        <dbReference type="ARBA" id="ARBA00023136"/>
    </source>
</evidence>
<name>A0A023EZ30_TRIIF</name>
<dbReference type="GO" id="GO:0000973">
    <property type="term" value="P:post-transcriptional tethering of RNA polymerase II gene DNA at nuclear periphery"/>
    <property type="evidence" value="ECO:0007669"/>
    <property type="project" value="TreeGrafter"/>
</dbReference>
<keyword evidence="3" id="KW-0509">mRNA transport</keyword>
<dbReference type="GO" id="GO:0017056">
    <property type="term" value="F:structural constituent of nuclear pore"/>
    <property type="evidence" value="ECO:0007669"/>
    <property type="project" value="UniProtKB-UniRule"/>
</dbReference>
<dbReference type="GO" id="GO:0031965">
    <property type="term" value="C:nuclear membrane"/>
    <property type="evidence" value="ECO:0007669"/>
    <property type="project" value="UniProtKB-SubCell"/>
</dbReference>
<dbReference type="FunFam" id="1.10.3450.20:FF:000001">
    <property type="entry name" value="Nuclear pore complex protein"/>
    <property type="match status" value="1"/>
</dbReference>
<comment type="similarity">
    <text evidence="1 9">Belongs to the nucleoporin Nup84/Nup107 family.</text>
</comment>
<keyword evidence="5 9" id="KW-0811">Translocation</keyword>
<feature type="non-terminal residue" evidence="10">
    <location>
        <position position="1"/>
    </location>
</feature>
<evidence type="ECO:0000256" key="8">
    <source>
        <dbReference type="ARBA" id="ARBA00023242"/>
    </source>
</evidence>
<dbReference type="AlphaFoldDB" id="A0A023EZ30"/>
<dbReference type="InterPro" id="IPR007252">
    <property type="entry name" value="Nup84/Nup107"/>
</dbReference>
<keyword evidence="2 9" id="KW-0813">Transport</keyword>
<evidence type="ECO:0000256" key="4">
    <source>
        <dbReference type="ARBA" id="ARBA00022927"/>
    </source>
</evidence>
<reference evidence="10" key="1">
    <citation type="journal article" date="2014" name="PLoS Negl. Trop. Dis.">
        <title>An updated insight into the Sialotranscriptome of Triatoma infestans: developmental stage and geographic variations.</title>
        <authorList>
            <person name="Schwarz A."/>
            <person name="Medrano-Mercado N."/>
            <person name="Schaub G.A."/>
            <person name="Struchiner C.J."/>
            <person name="Bargues M.D."/>
            <person name="Levy M.Z."/>
            <person name="Ribeiro J.M."/>
        </authorList>
    </citation>
    <scope>NUCLEOTIDE SEQUENCE</scope>
    <source>
        <strain evidence="10">Chile</strain>
        <tissue evidence="10">Salivary glands</tissue>
    </source>
</reference>
<organism evidence="10">
    <name type="scientific">Triatoma infestans</name>
    <name type="common">Assassin bug</name>
    <dbReference type="NCBI Taxonomy" id="30076"/>
    <lineage>
        <taxon>Eukaryota</taxon>
        <taxon>Metazoa</taxon>
        <taxon>Ecdysozoa</taxon>
        <taxon>Arthropoda</taxon>
        <taxon>Hexapoda</taxon>
        <taxon>Insecta</taxon>
        <taxon>Pterygota</taxon>
        <taxon>Neoptera</taxon>
        <taxon>Paraneoptera</taxon>
        <taxon>Hemiptera</taxon>
        <taxon>Heteroptera</taxon>
        <taxon>Panheteroptera</taxon>
        <taxon>Cimicomorpha</taxon>
        <taxon>Reduviidae</taxon>
        <taxon>Triatominae</taxon>
        <taxon>Triatoma</taxon>
    </lineage>
</organism>
<evidence type="ECO:0000313" key="10">
    <source>
        <dbReference type="EMBL" id="JAC14465.1"/>
    </source>
</evidence>
<dbReference type="PANTHER" id="PTHR13003">
    <property type="entry name" value="NUP107-RELATED"/>
    <property type="match status" value="1"/>
</dbReference>
<evidence type="ECO:0000256" key="2">
    <source>
        <dbReference type="ARBA" id="ARBA00022448"/>
    </source>
</evidence>
<evidence type="ECO:0000256" key="1">
    <source>
        <dbReference type="ARBA" id="ARBA00009510"/>
    </source>
</evidence>
<keyword evidence="7 9" id="KW-0472">Membrane</keyword>
<dbReference type="PANTHER" id="PTHR13003:SF2">
    <property type="entry name" value="NUCLEAR PORE COMPLEX PROTEIN NUP107"/>
    <property type="match status" value="1"/>
</dbReference>
<evidence type="ECO:0000256" key="3">
    <source>
        <dbReference type="ARBA" id="ARBA00022816"/>
    </source>
</evidence>
<proteinExistence type="evidence at transcript level"/>